<organism evidence="1 2">
    <name type="scientific">Solitalea agri</name>
    <dbReference type="NCBI Taxonomy" id="2953739"/>
    <lineage>
        <taxon>Bacteria</taxon>
        <taxon>Pseudomonadati</taxon>
        <taxon>Bacteroidota</taxon>
        <taxon>Sphingobacteriia</taxon>
        <taxon>Sphingobacteriales</taxon>
        <taxon>Sphingobacteriaceae</taxon>
        <taxon>Solitalea</taxon>
    </lineage>
</organism>
<dbReference type="EMBL" id="JAMWYS010000016">
    <property type="protein sequence ID" value="MCO4291984.1"/>
    <property type="molecule type" value="Genomic_DNA"/>
</dbReference>
<sequence length="99" mass="11217">MLTWQKKNSEALGENKLDRAKGEVPGFAELIYRFERSISILGRSTSTFKNYALHVAAIAVHFGKVPTELDPEQLHEYLFLPQKRSKIGQLIRTLGGTCR</sequence>
<dbReference type="RefSeq" id="WP_252586218.1">
    <property type="nucleotide sequence ID" value="NZ_JAMWYS010000016.1"/>
</dbReference>
<protein>
    <recommendedName>
        <fullName evidence="3">Integrase SAM-like N-terminal domain-containing protein</fullName>
    </recommendedName>
</protein>
<proteinExistence type="predicted"/>
<keyword evidence="2" id="KW-1185">Reference proteome</keyword>
<comment type="caution">
    <text evidence="1">The sequence shown here is derived from an EMBL/GenBank/DDBJ whole genome shotgun (WGS) entry which is preliminary data.</text>
</comment>
<evidence type="ECO:0008006" key="3">
    <source>
        <dbReference type="Google" id="ProtNLM"/>
    </source>
</evidence>
<reference evidence="1" key="1">
    <citation type="submission" date="2022-06" db="EMBL/GenBank/DDBJ databases">
        <title>Solitalea sp. MAHUQ-68 isolated from rhizospheric soil.</title>
        <authorList>
            <person name="Huq M.A."/>
        </authorList>
    </citation>
    <scope>NUCLEOTIDE SEQUENCE</scope>
    <source>
        <strain evidence="1">MAHUQ-68</strain>
    </source>
</reference>
<accession>A0A9X2JBZ6</accession>
<gene>
    <name evidence="1" type="ORF">NF867_03800</name>
</gene>
<evidence type="ECO:0000313" key="2">
    <source>
        <dbReference type="Proteomes" id="UP001155182"/>
    </source>
</evidence>
<name>A0A9X2JBZ6_9SPHI</name>
<dbReference type="Proteomes" id="UP001155182">
    <property type="component" value="Unassembled WGS sequence"/>
</dbReference>
<evidence type="ECO:0000313" key="1">
    <source>
        <dbReference type="EMBL" id="MCO4291984.1"/>
    </source>
</evidence>
<dbReference type="AlphaFoldDB" id="A0A9X2JBZ6"/>